<keyword evidence="3" id="KW-1185">Reference proteome</keyword>
<feature type="region of interest" description="Disordered" evidence="1">
    <location>
        <begin position="78"/>
        <end position="106"/>
    </location>
</feature>
<evidence type="ECO:0000256" key="1">
    <source>
        <dbReference type="SAM" id="MobiDB-lite"/>
    </source>
</evidence>
<sequence length="503" mass="55558">MNTITSMIRSNVPVAYSHRRFSFLSNGGPLSGNITGYVEVQINIATFAVSDRRIVTADINNISCYLSKSGVKRSHHLQLNDRWPSSRPVKHPTQRQPMNQPDAPRDQQCGCIHPALTTALAQLLGSHGVYIQPTINSRTVAQYSATSSLTTPPSTDTIQASSIFPPQDIHMIHTHASYSVQSIPELISNKDGNWTLTLNVPIPEDKVHPTLTSFSYTVKYSTANDHWASVVQSNILLATADSGAIPEGISTNSNTNGSYRGGITVVPQTREGADTMCLSSVLAIKKNDLQDQWNHFVDRQQIILDVRIVQSSHLYLQFHVSEYPTSVMLRSLSVDVSATWLDDQEGGRLLRELHEYEMQADDAEVQAAAEERARKVAETQQATDELAEEEAKERQREAERQSAVDARARNEAEAKADKASSERRSAEAMAEAEKRSREEAERGLHAGEEGVTDANVQAKINSTLSRLAEDRKCSAGYVWFPEARGFRCGGGSHFISWEELNAA</sequence>
<gene>
    <name evidence="2" type="ORF">BJ212DRAFT_50640</name>
</gene>
<feature type="region of interest" description="Disordered" evidence="1">
    <location>
        <begin position="363"/>
        <end position="448"/>
    </location>
</feature>
<protein>
    <submittedName>
        <fullName evidence="2">Uncharacterized protein</fullName>
    </submittedName>
</protein>
<evidence type="ECO:0000313" key="3">
    <source>
        <dbReference type="Proteomes" id="UP000807769"/>
    </source>
</evidence>
<name>A0A9P7EQB9_9AGAM</name>
<dbReference type="EMBL" id="JABBWG010000001">
    <property type="protein sequence ID" value="KAG1827401.1"/>
    <property type="molecule type" value="Genomic_DNA"/>
</dbReference>
<dbReference type="GeneID" id="64637376"/>
<proteinExistence type="predicted"/>
<dbReference type="Proteomes" id="UP000807769">
    <property type="component" value="Unassembled WGS sequence"/>
</dbReference>
<reference evidence="2" key="1">
    <citation type="journal article" date="2020" name="New Phytol.">
        <title>Comparative genomics reveals dynamic genome evolution in host specialist ectomycorrhizal fungi.</title>
        <authorList>
            <person name="Lofgren L.A."/>
            <person name="Nguyen N.H."/>
            <person name="Vilgalys R."/>
            <person name="Ruytinx J."/>
            <person name="Liao H.L."/>
            <person name="Branco S."/>
            <person name="Kuo A."/>
            <person name="LaButti K."/>
            <person name="Lipzen A."/>
            <person name="Andreopoulos W."/>
            <person name="Pangilinan J."/>
            <person name="Riley R."/>
            <person name="Hundley H."/>
            <person name="Na H."/>
            <person name="Barry K."/>
            <person name="Grigoriev I.V."/>
            <person name="Stajich J.E."/>
            <person name="Kennedy P.G."/>
        </authorList>
    </citation>
    <scope>NUCLEOTIDE SEQUENCE</scope>
    <source>
        <strain evidence="2">MN1</strain>
    </source>
</reference>
<accession>A0A9P7EQB9</accession>
<dbReference type="RefSeq" id="XP_041200248.1">
    <property type="nucleotide sequence ID" value="XM_041343360.1"/>
</dbReference>
<organism evidence="2 3">
    <name type="scientific">Suillus subaureus</name>
    <dbReference type="NCBI Taxonomy" id="48587"/>
    <lineage>
        <taxon>Eukaryota</taxon>
        <taxon>Fungi</taxon>
        <taxon>Dikarya</taxon>
        <taxon>Basidiomycota</taxon>
        <taxon>Agaricomycotina</taxon>
        <taxon>Agaricomycetes</taxon>
        <taxon>Agaricomycetidae</taxon>
        <taxon>Boletales</taxon>
        <taxon>Suillineae</taxon>
        <taxon>Suillaceae</taxon>
        <taxon>Suillus</taxon>
    </lineage>
</organism>
<dbReference type="OrthoDB" id="2423195at2759"/>
<evidence type="ECO:0000313" key="2">
    <source>
        <dbReference type="EMBL" id="KAG1827401.1"/>
    </source>
</evidence>
<dbReference type="AlphaFoldDB" id="A0A9P7EQB9"/>
<feature type="compositionally biased region" description="Basic and acidic residues" evidence="1">
    <location>
        <begin position="389"/>
        <end position="448"/>
    </location>
</feature>
<comment type="caution">
    <text evidence="2">The sequence shown here is derived from an EMBL/GenBank/DDBJ whole genome shotgun (WGS) entry which is preliminary data.</text>
</comment>